<proteinExistence type="predicted"/>
<dbReference type="InterPro" id="IPR024749">
    <property type="entry name" value="Collagen-bd_put"/>
</dbReference>
<dbReference type="Gene3D" id="3.20.20.80">
    <property type="entry name" value="Glycosidases"/>
    <property type="match status" value="1"/>
</dbReference>
<dbReference type="EMBL" id="JAGQHS010000044">
    <property type="protein sequence ID" value="MCA9756165.1"/>
    <property type="molecule type" value="Genomic_DNA"/>
</dbReference>
<dbReference type="InterPro" id="IPR025277">
    <property type="entry name" value="Apiosidase-like_cat_dom"/>
</dbReference>
<feature type="domain" description="Apiosidase-like catalytic" evidence="2">
    <location>
        <begin position="50"/>
        <end position="357"/>
    </location>
</feature>
<dbReference type="Proteomes" id="UP000739538">
    <property type="component" value="Unassembled WGS sequence"/>
</dbReference>
<evidence type="ECO:0000313" key="4">
    <source>
        <dbReference type="Proteomes" id="UP000739538"/>
    </source>
</evidence>
<accession>A0A956NEW8</accession>
<gene>
    <name evidence="3" type="ORF">KDA27_10205</name>
</gene>
<comment type="caution">
    <text evidence="3">The sequence shown here is derived from an EMBL/GenBank/DDBJ whole genome shotgun (WGS) entry which is preliminary data.</text>
</comment>
<evidence type="ECO:0000313" key="3">
    <source>
        <dbReference type="EMBL" id="MCA9756165.1"/>
    </source>
</evidence>
<evidence type="ECO:0000259" key="1">
    <source>
        <dbReference type="Pfam" id="PF12904"/>
    </source>
</evidence>
<protein>
    <submittedName>
        <fullName evidence="3">DUF4038 domain-containing protein</fullName>
    </submittedName>
</protein>
<dbReference type="Pfam" id="PF13204">
    <property type="entry name" value="Apiosidase"/>
    <property type="match status" value="1"/>
</dbReference>
<organism evidence="3 4">
    <name type="scientific">Eiseniibacteriota bacterium</name>
    <dbReference type="NCBI Taxonomy" id="2212470"/>
    <lineage>
        <taxon>Bacteria</taxon>
        <taxon>Candidatus Eiseniibacteriota</taxon>
    </lineage>
</organism>
<feature type="domain" description="Putative collagen-binding" evidence="1">
    <location>
        <begin position="386"/>
        <end position="452"/>
    </location>
</feature>
<evidence type="ECO:0000259" key="2">
    <source>
        <dbReference type="Pfam" id="PF13204"/>
    </source>
</evidence>
<dbReference type="Gene3D" id="2.60.40.4070">
    <property type="match status" value="1"/>
</dbReference>
<dbReference type="PANTHER" id="PTHR37836:SF2">
    <property type="entry name" value="DUF4038 DOMAIN-CONTAINING PROTEIN"/>
    <property type="match status" value="1"/>
</dbReference>
<reference evidence="3" key="1">
    <citation type="submission" date="2020-04" db="EMBL/GenBank/DDBJ databases">
        <authorList>
            <person name="Zhang T."/>
        </authorList>
    </citation>
    <scope>NUCLEOTIDE SEQUENCE</scope>
    <source>
        <strain evidence="3">HKST-UBA02</strain>
    </source>
</reference>
<dbReference type="AlphaFoldDB" id="A0A956NEW8"/>
<dbReference type="PANTHER" id="PTHR37836">
    <property type="entry name" value="LMO1036 PROTEIN"/>
    <property type="match status" value="1"/>
</dbReference>
<dbReference type="Pfam" id="PF12904">
    <property type="entry name" value="Collagen_bind_2"/>
    <property type="match status" value="1"/>
</dbReference>
<reference evidence="3" key="2">
    <citation type="journal article" date="2021" name="Microbiome">
        <title>Successional dynamics and alternative stable states in a saline activated sludge microbial community over 9 years.</title>
        <authorList>
            <person name="Wang Y."/>
            <person name="Ye J."/>
            <person name="Ju F."/>
            <person name="Liu L."/>
            <person name="Boyd J.A."/>
            <person name="Deng Y."/>
            <person name="Parks D.H."/>
            <person name="Jiang X."/>
            <person name="Yin X."/>
            <person name="Woodcroft B.J."/>
            <person name="Tyson G.W."/>
            <person name="Hugenholtz P."/>
            <person name="Polz M.F."/>
            <person name="Zhang T."/>
        </authorList>
    </citation>
    <scope>NUCLEOTIDE SEQUENCE</scope>
    <source>
        <strain evidence="3">HKST-UBA02</strain>
    </source>
</reference>
<dbReference type="SUPFAM" id="SSF51445">
    <property type="entry name" value="(Trans)glycosidases"/>
    <property type="match status" value="1"/>
</dbReference>
<sequence length="581" mass="63173">MHRMPSLRRSRRSPRNPCSGVTTIPICGLLVVLFLSALALDSSHAALQVSANQRYLEDEAGTPFFLTGDAAWSLIAQLTLPEATVYLDDRKEKGFNLAMVNLIEHQFSSNPPANAYGDDPFTGRPFVTPNEDYFAHADAVVSLAEDRGIVLLLAPVYLGYGCGNEGWCGEIQAATLAEMREWGRYLGQRYAGYDNIVWLIGGDTDPTPVADKLVQVVEGIREFDSTHLITAHNAPETQAIDGWPGVDWIDVNSVYTYSSILYEAVQDGYEVDPPLPLFLLESAYENEHGSTPESLRRQSYWAALSGAFGHVFGNCPIWHFGYSTAWCGLDDWEAELDEPGSANMSYYRRLFESRRWTELVPDFGHDALVSGFGTPSTTNYAVAAVAVDGSSIVAFLPTSRTVTIDATGLTGDSTRGWWYDPADGTVTDLGTQPRGTHSYTPPASGDWVLVVDDASIGFAPPGQPLVPSELPSGDDVLTLRDAGTIHVVPNPSRGEFRIALGAPGMMDATKSTGADVSILSADGRRIRSWTVSAQDVSSGVLRDGILWDGHDERGRDVPAGSYLVRVANGDRVFGERIVLLR</sequence>
<name>A0A956NEW8_UNCEI</name>
<dbReference type="InterPro" id="IPR017853">
    <property type="entry name" value="GH"/>
</dbReference>